<evidence type="ECO:0000313" key="5">
    <source>
        <dbReference type="EMBL" id="SHN73500.1"/>
    </source>
</evidence>
<evidence type="ECO:0000313" key="6">
    <source>
        <dbReference type="Proteomes" id="UP000184096"/>
    </source>
</evidence>
<dbReference type="InterPro" id="IPR000845">
    <property type="entry name" value="Nucleoside_phosphorylase_d"/>
</dbReference>
<feature type="domain" description="HD" evidence="4">
    <location>
        <begin position="920"/>
        <end position="1061"/>
    </location>
</feature>
<organism evidence="5 6">
    <name type="scientific">Bradyrhizobium erythrophlei</name>
    <dbReference type="NCBI Taxonomy" id="1437360"/>
    <lineage>
        <taxon>Bacteria</taxon>
        <taxon>Pseudomonadati</taxon>
        <taxon>Pseudomonadota</taxon>
        <taxon>Alphaproteobacteria</taxon>
        <taxon>Hyphomicrobiales</taxon>
        <taxon>Nitrobacteraceae</taxon>
        <taxon>Bradyrhizobium</taxon>
    </lineage>
</organism>
<reference evidence="6" key="1">
    <citation type="submission" date="2016-11" db="EMBL/GenBank/DDBJ databases">
        <authorList>
            <person name="Varghese N."/>
            <person name="Submissions S."/>
        </authorList>
    </citation>
    <scope>NUCLEOTIDE SEQUENCE [LARGE SCALE GENOMIC DNA]</scope>
    <source>
        <strain evidence="6">GAS401</strain>
    </source>
</reference>
<dbReference type="SUPFAM" id="SSF109604">
    <property type="entry name" value="HD-domain/PDEase-like"/>
    <property type="match status" value="1"/>
</dbReference>
<dbReference type="InterPro" id="IPR039356">
    <property type="entry name" value="YfbR/HDDC2"/>
</dbReference>
<dbReference type="GO" id="GO:0002953">
    <property type="term" value="F:5'-deoxynucleotidase activity"/>
    <property type="evidence" value="ECO:0007669"/>
    <property type="project" value="InterPro"/>
</dbReference>
<dbReference type="PANTHER" id="PTHR11845">
    <property type="entry name" value="5'-DEOXYNUCLEOTIDASE HDDC2"/>
    <property type="match status" value="1"/>
</dbReference>
<keyword evidence="2" id="KW-0378">Hydrolase</keyword>
<proteinExistence type="predicted"/>
<dbReference type="Pfam" id="PF13023">
    <property type="entry name" value="HD_3"/>
    <property type="match status" value="1"/>
</dbReference>
<dbReference type="AlphaFoldDB" id="A0A1M7TS44"/>
<sequence>MATDPIDVLILVALTEEARIFHRDGFYPLREQPNLESFPYHAFDYVDDGGHRRTGMFVVAGEIGPRIRDAAVVFAREYSPKFVLNVGISGMIKDAKVGDVVVPTHLNVIDHRSAAQDDNEGGYEILTGGKPAPVSSIASSIVNSVPFQEANKIDGLFAFARASSVKLTEEEKRNLRTWQSRNKLAEAPAIVSGPFAISNMLMKSEKFKESVLRRSDRNYVAADMESGLISDGLLALKVPPPFYAIRAISDPATSEKAEYDAIGKGVIRQWAMANARQTVKLLLRQPKLFGAEQASLAKASLVHSADYSSDYPGQRIVTSLEPSDFDDRFANLELSKTSSRGPDEVLGSMKFSEFAVRVCGKVRKGRFLVQGRGGGGKSAVLKATQLYVRRMALSPETVFLNVRNVCSEAKSSTLEATLLQRINRDAPNLIGSQRSVVIFLDELFGHDDEPPLLDLLEELLAENEPTFIFAFGRDHFELITTANDSSKEPYIFDLSFDLVVDLKAISIRDEERAKSVIAGMAKTCGFEAKLSSVEILASLKRLGFSYLNHFVISIFLDNFEKLAFTKLENGTLFVLRSMENLYFDTYGRIKDPSFNLICVEAMRSYCRALAKSNAKAERRTKAADRYSEAFAHFPRVVQTALIAQATVYILAEFNKVDTAFRSLGMDEKAFLGLVFSDDVNKNVKDLLSDPRIEETVLAAARKILSKLEPPGLSYALYLFGRARSAKGKRAAQAAFDDVAPHLLDRTEMPKEEQSMKFWRLARRSLQISRSMNQNREATDSYISDVLSDPYEDGLNRSFHLEYYRDHQSTGMTVELELEDKGGSWSRTRHILGQRISDALKGASKEYDRICILTYFSLVRFRHEKGNLATADREEELGLITRVLGSDINLGDRLRAFLVMVHNSLSKPVYSSIDAILELYALKSLPRAGWIERKFSEKGEVIETVASHVFGTMLLAELLCNCVTPPVTEEERSKILQLLVYHDLAEAYIGDYTPADGATKAKEGPAIERIATLATYQNLSRLTEIATRWREFELGTDRCGALARDFDKLDAVFQAFAYIERFSIPEDRRQFIAYCRDQIASPSLREIAEEIFRRATHFSS</sequence>
<keyword evidence="6" id="KW-1185">Reference proteome</keyword>
<dbReference type="Gene3D" id="3.40.50.1580">
    <property type="entry name" value="Nucleoside phosphorylase domain"/>
    <property type="match status" value="1"/>
</dbReference>
<dbReference type="InterPro" id="IPR006674">
    <property type="entry name" value="HD_domain"/>
</dbReference>
<dbReference type="Proteomes" id="UP000184096">
    <property type="component" value="Chromosome I"/>
</dbReference>
<evidence type="ECO:0000256" key="2">
    <source>
        <dbReference type="ARBA" id="ARBA00022801"/>
    </source>
</evidence>
<protein>
    <submittedName>
        <fullName evidence="5">5'-deoxynucleotidase YfbR</fullName>
    </submittedName>
</protein>
<evidence type="ECO:0000259" key="4">
    <source>
        <dbReference type="Pfam" id="PF13023"/>
    </source>
</evidence>
<dbReference type="OrthoDB" id="8245819at2"/>
<dbReference type="GO" id="GO:0009116">
    <property type="term" value="P:nucleoside metabolic process"/>
    <property type="evidence" value="ECO:0007669"/>
    <property type="project" value="InterPro"/>
</dbReference>
<dbReference type="GO" id="GO:0046872">
    <property type="term" value="F:metal ion binding"/>
    <property type="evidence" value="ECO:0007669"/>
    <property type="project" value="UniProtKB-KW"/>
</dbReference>
<dbReference type="SUPFAM" id="SSF53167">
    <property type="entry name" value="Purine and uridine phosphorylases"/>
    <property type="match status" value="1"/>
</dbReference>
<gene>
    <name evidence="5" type="ORF">SAMN05444170_2494</name>
</gene>
<evidence type="ECO:0000256" key="1">
    <source>
        <dbReference type="ARBA" id="ARBA00022723"/>
    </source>
</evidence>
<feature type="domain" description="Nucleoside phosphorylase" evidence="3">
    <location>
        <begin position="8"/>
        <end position="274"/>
    </location>
</feature>
<dbReference type="RefSeq" id="WP_072818137.1">
    <property type="nucleotide sequence ID" value="NZ_LT670849.1"/>
</dbReference>
<evidence type="ECO:0000259" key="3">
    <source>
        <dbReference type="Pfam" id="PF01048"/>
    </source>
</evidence>
<dbReference type="PANTHER" id="PTHR11845:SF13">
    <property type="entry name" value="5'-DEOXYNUCLEOTIDASE HDDC2"/>
    <property type="match status" value="1"/>
</dbReference>
<dbReference type="EMBL" id="LT670849">
    <property type="protein sequence ID" value="SHN73500.1"/>
    <property type="molecule type" value="Genomic_DNA"/>
</dbReference>
<keyword evidence="1" id="KW-0479">Metal-binding</keyword>
<accession>A0A1M7TS44</accession>
<dbReference type="Pfam" id="PF01048">
    <property type="entry name" value="PNP_UDP_1"/>
    <property type="match status" value="1"/>
</dbReference>
<dbReference type="Gene3D" id="1.10.3210.10">
    <property type="entry name" value="Hypothetical protein af1432"/>
    <property type="match status" value="1"/>
</dbReference>
<name>A0A1M7TS44_9BRAD</name>
<dbReference type="InterPro" id="IPR035994">
    <property type="entry name" value="Nucleoside_phosphorylase_sf"/>
</dbReference>
<dbReference type="GO" id="GO:0005737">
    <property type="term" value="C:cytoplasm"/>
    <property type="evidence" value="ECO:0007669"/>
    <property type="project" value="TreeGrafter"/>
</dbReference>